<dbReference type="EMBL" id="LR797197">
    <property type="protein sequence ID" value="CAB4193042.1"/>
    <property type="molecule type" value="Genomic_DNA"/>
</dbReference>
<dbReference type="GO" id="GO:0003677">
    <property type="term" value="F:DNA binding"/>
    <property type="evidence" value="ECO:0007669"/>
    <property type="project" value="UniProtKB-KW"/>
</dbReference>
<organism evidence="9">
    <name type="scientific">uncultured Caudovirales phage</name>
    <dbReference type="NCBI Taxonomy" id="2100421"/>
    <lineage>
        <taxon>Viruses</taxon>
        <taxon>Duplodnaviria</taxon>
        <taxon>Heunggongvirae</taxon>
        <taxon>Uroviricota</taxon>
        <taxon>Caudoviricetes</taxon>
        <taxon>Peduoviridae</taxon>
        <taxon>Maltschvirus</taxon>
        <taxon>Maltschvirus maltsch</taxon>
    </lineage>
</organism>
<feature type="compositionally biased region" description="Polar residues" evidence="7">
    <location>
        <begin position="261"/>
        <end position="272"/>
    </location>
</feature>
<keyword evidence="1" id="KW-0235">DNA replication</keyword>
<feature type="compositionally biased region" description="Low complexity" evidence="7">
    <location>
        <begin position="298"/>
        <end position="316"/>
    </location>
</feature>
<evidence type="ECO:0000313" key="9">
    <source>
        <dbReference type="EMBL" id="CAB4193042.1"/>
    </source>
</evidence>
<evidence type="ECO:0000256" key="7">
    <source>
        <dbReference type="SAM" id="MobiDB-lite"/>
    </source>
</evidence>
<dbReference type="EMBL" id="LR798430">
    <property type="protein sequence ID" value="CAB5231545.1"/>
    <property type="molecule type" value="Genomic_DNA"/>
</dbReference>
<keyword evidence="5" id="KW-0238">DNA-binding</keyword>
<feature type="compositionally biased region" description="Low complexity" evidence="7">
    <location>
        <begin position="245"/>
        <end position="256"/>
    </location>
</feature>
<dbReference type="GO" id="GO:0006260">
    <property type="term" value="P:DNA replication"/>
    <property type="evidence" value="ECO:0007669"/>
    <property type="project" value="UniProtKB-KW"/>
</dbReference>
<dbReference type="EMBL" id="LR797450">
    <property type="protein sequence ID" value="CAB4217725.1"/>
    <property type="molecule type" value="Genomic_DNA"/>
</dbReference>
<evidence type="ECO:0000256" key="6">
    <source>
        <dbReference type="ARBA" id="ARBA00023204"/>
    </source>
</evidence>
<gene>
    <name evidence="8" type="ORF">UFOVP1127_61</name>
    <name evidence="9" type="ORF">UFOVP1242_13</name>
    <name evidence="10" type="ORF">UFOVP1492_73</name>
    <name evidence="11" type="ORF">UFOVP1580_102</name>
</gene>
<evidence type="ECO:0000313" key="10">
    <source>
        <dbReference type="EMBL" id="CAB4217725.1"/>
    </source>
</evidence>
<keyword evidence="3" id="KW-0227">DNA damage</keyword>
<keyword evidence="6" id="KW-0234">DNA repair</keyword>
<proteinExistence type="predicted"/>
<evidence type="ECO:0000256" key="2">
    <source>
        <dbReference type="ARBA" id="ARBA00022723"/>
    </source>
</evidence>
<evidence type="ECO:0008006" key="12">
    <source>
        <dbReference type="Google" id="ProtNLM"/>
    </source>
</evidence>
<name>A0A6J5RB62_9CAUD</name>
<dbReference type="GO" id="GO:0046872">
    <property type="term" value="F:metal ion binding"/>
    <property type="evidence" value="ECO:0007669"/>
    <property type="project" value="UniProtKB-KW"/>
</dbReference>
<dbReference type="Gene3D" id="3.90.198.10">
    <property type="entry name" value="Replication Fork Single-Stranded Dna Binding Protein"/>
    <property type="match status" value="1"/>
</dbReference>
<keyword evidence="4" id="KW-0862">Zinc</keyword>
<dbReference type="InterPro" id="IPR044947">
    <property type="entry name" value="Phage_T4_Gp32_ssDNA-bd_sf"/>
</dbReference>
<evidence type="ECO:0000256" key="1">
    <source>
        <dbReference type="ARBA" id="ARBA00022705"/>
    </source>
</evidence>
<dbReference type="GO" id="GO:0006281">
    <property type="term" value="P:DNA repair"/>
    <property type="evidence" value="ECO:0007669"/>
    <property type="project" value="UniProtKB-KW"/>
</dbReference>
<evidence type="ECO:0000256" key="5">
    <source>
        <dbReference type="ARBA" id="ARBA00023125"/>
    </source>
</evidence>
<accession>A0A6J5RB62</accession>
<evidence type="ECO:0000256" key="3">
    <source>
        <dbReference type="ARBA" id="ARBA00022763"/>
    </source>
</evidence>
<evidence type="ECO:0000256" key="4">
    <source>
        <dbReference type="ARBA" id="ARBA00022833"/>
    </source>
</evidence>
<keyword evidence="2" id="KW-0479">Metal-binding</keyword>
<sequence>MALNIGALKEVQEDLNRRGSGMLLMAKDITEETDVRILPPLPGMNDIYFIEQFVWWINGKSYISPASPCFGGEDVDVIEEEITDAKALNDPALNRMIINNKKCARKSQFLLPVLLLKCAFDDQGQPTNVQVVDGKAKILMAGPMLMKAINKVAVSRNVVNGTADGFTDRLKGYNFTLSKTGKDLDTEYACVAWPTQWECEEKFYREYPNVLEYADQHLTSDVHLRSVIRNYLYGEPIIEDAGEEQAAPPVQSAPAPRRLGNPTTAATPSVRRQTAPPVVNADDGQDDPLPEENPTQPPVSARRQAASAAAPVSNRRGAASAEQPPATGRRSLLQDLQDVE</sequence>
<protein>
    <recommendedName>
        <fullName evidence="12">Single-stranded DNA-binding protein</fullName>
    </recommendedName>
</protein>
<dbReference type="EMBL" id="LR797075">
    <property type="protein sequence ID" value="CAB4185376.1"/>
    <property type="molecule type" value="Genomic_DNA"/>
</dbReference>
<reference evidence="9" key="1">
    <citation type="submission" date="2020-05" db="EMBL/GenBank/DDBJ databases">
        <authorList>
            <person name="Chiriac C."/>
            <person name="Salcher M."/>
            <person name="Ghai R."/>
            <person name="Kavagutti S V."/>
        </authorList>
    </citation>
    <scope>NUCLEOTIDE SEQUENCE</scope>
</reference>
<feature type="region of interest" description="Disordered" evidence="7">
    <location>
        <begin position="243"/>
        <end position="340"/>
    </location>
</feature>
<evidence type="ECO:0000313" key="8">
    <source>
        <dbReference type="EMBL" id="CAB4185376.1"/>
    </source>
</evidence>
<evidence type="ECO:0000313" key="11">
    <source>
        <dbReference type="EMBL" id="CAB5231545.1"/>
    </source>
</evidence>